<proteinExistence type="predicted"/>
<evidence type="ECO:0000313" key="2">
    <source>
        <dbReference type="Proteomes" id="UP001066276"/>
    </source>
</evidence>
<dbReference type="Proteomes" id="UP001066276">
    <property type="component" value="Chromosome 3_2"/>
</dbReference>
<name>A0AAV7TGR3_PLEWA</name>
<reference evidence="1" key="1">
    <citation type="journal article" date="2022" name="bioRxiv">
        <title>Sequencing and chromosome-scale assembly of the giantPleurodeles waltlgenome.</title>
        <authorList>
            <person name="Brown T."/>
            <person name="Elewa A."/>
            <person name="Iarovenko S."/>
            <person name="Subramanian E."/>
            <person name="Araus A.J."/>
            <person name="Petzold A."/>
            <person name="Susuki M."/>
            <person name="Suzuki K.-i.T."/>
            <person name="Hayashi T."/>
            <person name="Toyoda A."/>
            <person name="Oliveira C."/>
            <person name="Osipova E."/>
            <person name="Leigh N.D."/>
            <person name="Simon A."/>
            <person name="Yun M.H."/>
        </authorList>
    </citation>
    <scope>NUCLEOTIDE SEQUENCE</scope>
    <source>
        <strain evidence="1">20211129_DDA</strain>
        <tissue evidence="1">Liver</tissue>
    </source>
</reference>
<evidence type="ECO:0000313" key="1">
    <source>
        <dbReference type="EMBL" id="KAJ1175610.1"/>
    </source>
</evidence>
<comment type="caution">
    <text evidence="1">The sequence shown here is derived from an EMBL/GenBank/DDBJ whole genome shotgun (WGS) entry which is preliminary data.</text>
</comment>
<keyword evidence="2" id="KW-1185">Reference proteome</keyword>
<sequence length="114" mass="13267">MYASPFPRQPRWYNYNVRRHHVANQTMACDDRRYKTLLRTSQTVEARDSCAGGSCAVNQKETILAPGFKTSKINARIKTRRIKKKRCANFTCRMLTIALSQISLPLWICWSVDR</sequence>
<protein>
    <submittedName>
        <fullName evidence="1">Uncharacterized protein</fullName>
    </submittedName>
</protein>
<accession>A0AAV7TGR3</accession>
<dbReference type="AlphaFoldDB" id="A0AAV7TGR3"/>
<gene>
    <name evidence="1" type="ORF">NDU88_000897</name>
</gene>
<organism evidence="1 2">
    <name type="scientific">Pleurodeles waltl</name>
    <name type="common">Iberian ribbed newt</name>
    <dbReference type="NCBI Taxonomy" id="8319"/>
    <lineage>
        <taxon>Eukaryota</taxon>
        <taxon>Metazoa</taxon>
        <taxon>Chordata</taxon>
        <taxon>Craniata</taxon>
        <taxon>Vertebrata</taxon>
        <taxon>Euteleostomi</taxon>
        <taxon>Amphibia</taxon>
        <taxon>Batrachia</taxon>
        <taxon>Caudata</taxon>
        <taxon>Salamandroidea</taxon>
        <taxon>Salamandridae</taxon>
        <taxon>Pleurodelinae</taxon>
        <taxon>Pleurodeles</taxon>
    </lineage>
</organism>
<dbReference type="EMBL" id="JANPWB010000006">
    <property type="protein sequence ID" value="KAJ1175610.1"/>
    <property type="molecule type" value="Genomic_DNA"/>
</dbReference>